<evidence type="ECO:0000256" key="1">
    <source>
        <dbReference type="ARBA" id="ARBA00022723"/>
    </source>
</evidence>
<keyword evidence="2" id="KW-0378">Hydrolase</keyword>
<accession>A0A381VD42</accession>
<protein>
    <submittedName>
        <fullName evidence="3">Uncharacterized protein</fullName>
    </submittedName>
</protein>
<dbReference type="GO" id="GO:0005737">
    <property type="term" value="C:cytoplasm"/>
    <property type="evidence" value="ECO:0007669"/>
    <property type="project" value="TreeGrafter"/>
</dbReference>
<proteinExistence type="predicted"/>
<dbReference type="InterPro" id="IPR039461">
    <property type="entry name" value="Peptidase_M49"/>
</dbReference>
<dbReference type="PANTHER" id="PTHR23422">
    <property type="entry name" value="DIPEPTIDYL PEPTIDASE III-RELATED"/>
    <property type="match status" value="1"/>
</dbReference>
<evidence type="ECO:0000256" key="2">
    <source>
        <dbReference type="ARBA" id="ARBA00022801"/>
    </source>
</evidence>
<dbReference type="Gene3D" id="3.30.540.30">
    <property type="match status" value="1"/>
</dbReference>
<gene>
    <name evidence="3" type="ORF">METZ01_LOCUS90918</name>
</gene>
<evidence type="ECO:0000313" key="3">
    <source>
        <dbReference type="EMBL" id="SVA38064.1"/>
    </source>
</evidence>
<feature type="non-terminal residue" evidence="3">
    <location>
        <position position="246"/>
    </location>
</feature>
<dbReference type="EMBL" id="UINC01008458">
    <property type="protein sequence ID" value="SVA38064.1"/>
    <property type="molecule type" value="Genomic_DNA"/>
</dbReference>
<sequence>MSKTAASTKIALPLISGVGLLAAVGVTTVGAQQETTMTRLFVPVEIAADLSDLPGAERDALAHIVDAARVMDGLFLEQVWAGNPSMLLSLLNNQSATGVARLDFFLLNKGPWSRIEDNRRFVPGAPEKPPGANFYPVDATRGEIAAWFDQLEGQARREATGFFTTIRRGADGGFSIIPYSVEYQGPLAIAAEHLRAAARATAQPTLRRYLESRATAFASNDYYDSDVAWLELDASIEPTIGPYEVY</sequence>
<dbReference type="AlphaFoldDB" id="A0A381VD42"/>
<dbReference type="PANTHER" id="PTHR23422:SF9">
    <property type="entry name" value="ZN-DEPENDENT HYDROLASE"/>
    <property type="match status" value="1"/>
</dbReference>
<keyword evidence="1" id="KW-0479">Metal-binding</keyword>
<name>A0A381VD42_9ZZZZ</name>
<reference evidence="3" key="1">
    <citation type="submission" date="2018-05" db="EMBL/GenBank/DDBJ databases">
        <authorList>
            <person name="Lanie J.A."/>
            <person name="Ng W.-L."/>
            <person name="Kazmierczak K.M."/>
            <person name="Andrzejewski T.M."/>
            <person name="Davidsen T.M."/>
            <person name="Wayne K.J."/>
            <person name="Tettelin H."/>
            <person name="Glass J.I."/>
            <person name="Rusch D."/>
            <person name="Podicherti R."/>
            <person name="Tsui H.-C.T."/>
            <person name="Winkler M.E."/>
        </authorList>
    </citation>
    <scope>NUCLEOTIDE SEQUENCE</scope>
</reference>
<organism evidence="3">
    <name type="scientific">marine metagenome</name>
    <dbReference type="NCBI Taxonomy" id="408172"/>
    <lineage>
        <taxon>unclassified sequences</taxon>
        <taxon>metagenomes</taxon>
        <taxon>ecological metagenomes</taxon>
    </lineage>
</organism>
<dbReference type="GO" id="GO:0046872">
    <property type="term" value="F:metal ion binding"/>
    <property type="evidence" value="ECO:0007669"/>
    <property type="project" value="UniProtKB-KW"/>
</dbReference>
<dbReference type="GO" id="GO:0008239">
    <property type="term" value="F:dipeptidyl-peptidase activity"/>
    <property type="evidence" value="ECO:0007669"/>
    <property type="project" value="TreeGrafter"/>
</dbReference>